<keyword evidence="3" id="KW-0175">Coiled coil</keyword>
<dbReference type="Proteomes" id="UP000532769">
    <property type="component" value="Unassembled WGS sequence"/>
</dbReference>
<keyword evidence="1" id="KW-0238">DNA-binding</keyword>
<evidence type="ECO:0000256" key="1">
    <source>
        <dbReference type="ARBA" id="ARBA00023125"/>
    </source>
</evidence>
<proteinExistence type="predicted"/>
<dbReference type="PANTHER" id="PTHR30461:SF2">
    <property type="entry name" value="SERINE RECOMBINASE PINE-RELATED"/>
    <property type="match status" value="1"/>
</dbReference>
<evidence type="ECO:0000313" key="6">
    <source>
        <dbReference type="Proteomes" id="UP000532769"/>
    </source>
</evidence>
<dbReference type="GO" id="GO:0000150">
    <property type="term" value="F:DNA strand exchange activity"/>
    <property type="evidence" value="ECO:0007669"/>
    <property type="project" value="TreeGrafter"/>
</dbReference>
<dbReference type="InterPro" id="IPR025827">
    <property type="entry name" value="Zn_ribbon_recom_dom"/>
</dbReference>
<evidence type="ECO:0000256" key="2">
    <source>
        <dbReference type="ARBA" id="ARBA00023172"/>
    </source>
</evidence>
<dbReference type="AlphaFoldDB" id="A0A846MI69"/>
<comment type="caution">
    <text evidence="5">The sequence shown here is derived from an EMBL/GenBank/DDBJ whole genome shotgun (WGS) entry which is preliminary data.</text>
</comment>
<name>A0A846MI69_9BACL</name>
<evidence type="ECO:0000259" key="4">
    <source>
        <dbReference type="Pfam" id="PF13408"/>
    </source>
</evidence>
<gene>
    <name evidence="5" type="ORF">BDD39_001714</name>
</gene>
<feature type="coiled-coil region" evidence="3">
    <location>
        <begin position="134"/>
        <end position="218"/>
    </location>
</feature>
<keyword evidence="2" id="KW-0233">DNA recombination</keyword>
<accession>A0A846MI69</accession>
<feature type="domain" description="Recombinase zinc beta ribbon" evidence="4">
    <location>
        <begin position="45"/>
        <end position="113"/>
    </location>
</feature>
<dbReference type="Gene3D" id="3.90.1750.20">
    <property type="entry name" value="Putative Large Serine Recombinase, Chain B, Domain 2"/>
    <property type="match status" value="1"/>
</dbReference>
<sequence length="287" mass="32648">MQPFNPDLVIIPEEKFRKVQDIMDKRNKKSGATSESRVPLSSKVLLSGLAVCGYCGKKLKASYSPKKNIRKDGSVHKYINYKYECHHAKNNPEGHKQRQFGAVSIDRQVEEVVLEAIKSIKLDAFNAEKDAFDFEQLDARKIQLKELEKQYEEASKALANVEKLFDDVMAGKSSMSLDFVAKKMDEYGARKIELLSKIDQLKEEIKEAEVTSSDLDKLKHMLEDWVDTYKNATTIEQKKAMMAQVLREVVVSKEAIVIKFNITVERALEGSFEPDDNRTGDAVYDSV</sequence>
<reference evidence="5 6" key="1">
    <citation type="submission" date="2020-03" db="EMBL/GenBank/DDBJ databases">
        <title>Genomic Encyclopedia of Archaeal and Bacterial Type Strains, Phase II (KMG-II): from individual species to whole genera.</title>
        <authorList>
            <person name="Goeker M."/>
        </authorList>
    </citation>
    <scope>NUCLEOTIDE SEQUENCE [LARGE SCALE GENOMIC DNA]</scope>
    <source>
        <strain evidence="5 6">DSM 4749</strain>
    </source>
</reference>
<dbReference type="Pfam" id="PF13408">
    <property type="entry name" value="Zn_ribbon_recom"/>
    <property type="match status" value="1"/>
</dbReference>
<dbReference type="EMBL" id="JAASRS010000001">
    <property type="protein sequence ID" value="NIK15204.1"/>
    <property type="molecule type" value="Genomic_DNA"/>
</dbReference>
<keyword evidence="6" id="KW-1185">Reference proteome</keyword>
<organism evidence="5 6">
    <name type="scientific">Saccharococcus thermophilus</name>
    <dbReference type="NCBI Taxonomy" id="29396"/>
    <lineage>
        <taxon>Bacteria</taxon>
        <taxon>Bacillati</taxon>
        <taxon>Bacillota</taxon>
        <taxon>Bacilli</taxon>
        <taxon>Bacillales</taxon>
        <taxon>Anoxybacillaceae</taxon>
        <taxon>Saccharococcus</taxon>
    </lineage>
</organism>
<evidence type="ECO:0000256" key="3">
    <source>
        <dbReference type="SAM" id="Coils"/>
    </source>
</evidence>
<dbReference type="InterPro" id="IPR050639">
    <property type="entry name" value="SSR_resolvase"/>
</dbReference>
<dbReference type="GO" id="GO:0003677">
    <property type="term" value="F:DNA binding"/>
    <property type="evidence" value="ECO:0007669"/>
    <property type="project" value="UniProtKB-KW"/>
</dbReference>
<dbReference type="PANTHER" id="PTHR30461">
    <property type="entry name" value="DNA-INVERTASE FROM LAMBDOID PROPHAGE"/>
    <property type="match status" value="1"/>
</dbReference>
<dbReference type="InterPro" id="IPR038109">
    <property type="entry name" value="DNA_bind_recomb_sf"/>
</dbReference>
<evidence type="ECO:0000313" key="5">
    <source>
        <dbReference type="EMBL" id="NIK15204.1"/>
    </source>
</evidence>
<protein>
    <recommendedName>
        <fullName evidence="4">Recombinase zinc beta ribbon domain-containing protein</fullName>
    </recommendedName>
</protein>